<organism evidence="2 3">
    <name type="scientific">Thelephora terrestris</name>
    <dbReference type="NCBI Taxonomy" id="56493"/>
    <lineage>
        <taxon>Eukaryota</taxon>
        <taxon>Fungi</taxon>
        <taxon>Dikarya</taxon>
        <taxon>Basidiomycota</taxon>
        <taxon>Agaricomycotina</taxon>
        <taxon>Agaricomycetes</taxon>
        <taxon>Thelephorales</taxon>
        <taxon>Thelephoraceae</taxon>
        <taxon>Thelephora</taxon>
    </lineage>
</organism>
<evidence type="ECO:0000313" key="2">
    <source>
        <dbReference type="EMBL" id="KAF9786291.1"/>
    </source>
</evidence>
<accession>A0A9P6L7R3</accession>
<reference evidence="2" key="2">
    <citation type="submission" date="2020-11" db="EMBL/GenBank/DDBJ databases">
        <authorList>
            <consortium name="DOE Joint Genome Institute"/>
            <person name="Kuo A."/>
            <person name="Miyauchi S."/>
            <person name="Kiss E."/>
            <person name="Drula E."/>
            <person name="Kohler A."/>
            <person name="Sanchez-Garcia M."/>
            <person name="Andreopoulos B."/>
            <person name="Barry K.W."/>
            <person name="Bonito G."/>
            <person name="Buee M."/>
            <person name="Carver A."/>
            <person name="Chen C."/>
            <person name="Cichocki N."/>
            <person name="Clum A."/>
            <person name="Culley D."/>
            <person name="Crous P.W."/>
            <person name="Fauchery L."/>
            <person name="Girlanda M."/>
            <person name="Hayes R."/>
            <person name="Keri Z."/>
            <person name="Labutti K."/>
            <person name="Lipzen A."/>
            <person name="Lombard V."/>
            <person name="Magnuson J."/>
            <person name="Maillard F."/>
            <person name="Morin E."/>
            <person name="Murat C."/>
            <person name="Nolan M."/>
            <person name="Ohm R."/>
            <person name="Pangilinan J."/>
            <person name="Pereira M."/>
            <person name="Perotto S."/>
            <person name="Peter M."/>
            <person name="Riley R."/>
            <person name="Sitrit Y."/>
            <person name="Stielow B."/>
            <person name="Szollosi G."/>
            <person name="Zifcakova L."/>
            <person name="Stursova M."/>
            <person name="Spatafora J.W."/>
            <person name="Tedersoo L."/>
            <person name="Vaario L.-M."/>
            <person name="Yamada A."/>
            <person name="Yan M."/>
            <person name="Wang P."/>
            <person name="Xu J."/>
            <person name="Bruns T."/>
            <person name="Baldrian P."/>
            <person name="Vilgalys R."/>
            <person name="Henrissat B."/>
            <person name="Grigoriev I.V."/>
            <person name="Hibbett D."/>
            <person name="Nagy L.G."/>
            <person name="Martin F.M."/>
        </authorList>
    </citation>
    <scope>NUCLEOTIDE SEQUENCE</scope>
    <source>
        <strain evidence="2">UH-Tt-Lm1</strain>
    </source>
</reference>
<feature type="region of interest" description="Disordered" evidence="1">
    <location>
        <begin position="226"/>
        <end position="252"/>
    </location>
</feature>
<proteinExistence type="predicted"/>
<keyword evidence="3" id="KW-1185">Reference proteome</keyword>
<evidence type="ECO:0000256" key="1">
    <source>
        <dbReference type="SAM" id="MobiDB-lite"/>
    </source>
</evidence>
<evidence type="ECO:0000313" key="3">
    <source>
        <dbReference type="Proteomes" id="UP000736335"/>
    </source>
</evidence>
<sequence>MAPKPRPQPAWQIYEEQMECLCYGHALWEPAPTSEYTRISIGDVGFVRQGRFHLLFSAGLPLGERERGEDVPSTFEQLIVGKLQTTQPRDPGCVAASTSREVGASDDVTEPILQSLEPGANSSFELTGNRGAALATRYPTYNEDSQVDSAFKKYTIRHYKSWVKFARDKEYGENLRPVLVSGFEMTKDFAIMAYSNNRASVQSDEAFPTPMFGSASASNSWTWRTPCRPHVKHGPQQCRPPSPSQSRAAESPPNEFNQCVFVRYYTMRFEFGLFPRVIRAGAGPHDLGPGDNRGDTFPELTARSSAEPMNDVQDAEEQWDPAISDPGSEDMVIRNVPYDEGHESWDAIAEYVFQNSSATSVLMHHKDLRGIRAMGHNSDISSLLAMHKPRIVVDGDRVGEIILGGDALPSQGFTMVSPQNMPRGIFQTTAQP</sequence>
<dbReference type="EMBL" id="WIUZ02000006">
    <property type="protein sequence ID" value="KAF9786291.1"/>
    <property type="molecule type" value="Genomic_DNA"/>
</dbReference>
<name>A0A9P6L7R3_9AGAM</name>
<dbReference type="OrthoDB" id="3222453at2759"/>
<dbReference type="AlphaFoldDB" id="A0A9P6L7R3"/>
<comment type="caution">
    <text evidence="2">The sequence shown here is derived from an EMBL/GenBank/DDBJ whole genome shotgun (WGS) entry which is preliminary data.</text>
</comment>
<dbReference type="Proteomes" id="UP000736335">
    <property type="component" value="Unassembled WGS sequence"/>
</dbReference>
<reference evidence="2" key="1">
    <citation type="journal article" date="2020" name="Nat. Commun.">
        <title>Large-scale genome sequencing of mycorrhizal fungi provides insights into the early evolution of symbiotic traits.</title>
        <authorList>
            <person name="Miyauchi S."/>
            <person name="Kiss E."/>
            <person name="Kuo A."/>
            <person name="Drula E."/>
            <person name="Kohler A."/>
            <person name="Sanchez-Garcia M."/>
            <person name="Morin E."/>
            <person name="Andreopoulos B."/>
            <person name="Barry K.W."/>
            <person name="Bonito G."/>
            <person name="Buee M."/>
            <person name="Carver A."/>
            <person name="Chen C."/>
            <person name="Cichocki N."/>
            <person name="Clum A."/>
            <person name="Culley D."/>
            <person name="Crous P.W."/>
            <person name="Fauchery L."/>
            <person name="Girlanda M."/>
            <person name="Hayes R.D."/>
            <person name="Keri Z."/>
            <person name="LaButti K."/>
            <person name="Lipzen A."/>
            <person name="Lombard V."/>
            <person name="Magnuson J."/>
            <person name="Maillard F."/>
            <person name="Murat C."/>
            <person name="Nolan M."/>
            <person name="Ohm R.A."/>
            <person name="Pangilinan J."/>
            <person name="Pereira M.F."/>
            <person name="Perotto S."/>
            <person name="Peter M."/>
            <person name="Pfister S."/>
            <person name="Riley R."/>
            <person name="Sitrit Y."/>
            <person name="Stielow J.B."/>
            <person name="Szollosi G."/>
            <person name="Zifcakova L."/>
            <person name="Stursova M."/>
            <person name="Spatafora J.W."/>
            <person name="Tedersoo L."/>
            <person name="Vaario L.M."/>
            <person name="Yamada A."/>
            <person name="Yan M."/>
            <person name="Wang P."/>
            <person name="Xu J."/>
            <person name="Bruns T."/>
            <person name="Baldrian P."/>
            <person name="Vilgalys R."/>
            <person name="Dunand C."/>
            <person name="Henrissat B."/>
            <person name="Grigoriev I.V."/>
            <person name="Hibbett D."/>
            <person name="Nagy L.G."/>
            <person name="Martin F.M."/>
        </authorList>
    </citation>
    <scope>NUCLEOTIDE SEQUENCE</scope>
    <source>
        <strain evidence="2">UH-Tt-Lm1</strain>
    </source>
</reference>
<gene>
    <name evidence="2" type="ORF">BJ322DRAFT_779696</name>
</gene>
<protein>
    <submittedName>
        <fullName evidence="2">Uncharacterized protein</fullName>
    </submittedName>
</protein>